<organism evidence="7 8">
    <name type="scientific">Phaseolus angularis</name>
    <name type="common">Azuki bean</name>
    <name type="synonym">Vigna angularis</name>
    <dbReference type="NCBI Taxonomy" id="3914"/>
    <lineage>
        <taxon>Eukaryota</taxon>
        <taxon>Viridiplantae</taxon>
        <taxon>Streptophyta</taxon>
        <taxon>Embryophyta</taxon>
        <taxon>Tracheophyta</taxon>
        <taxon>Spermatophyta</taxon>
        <taxon>Magnoliopsida</taxon>
        <taxon>eudicotyledons</taxon>
        <taxon>Gunneridae</taxon>
        <taxon>Pentapetalae</taxon>
        <taxon>rosids</taxon>
        <taxon>fabids</taxon>
        <taxon>Fabales</taxon>
        <taxon>Fabaceae</taxon>
        <taxon>Papilionoideae</taxon>
        <taxon>50 kb inversion clade</taxon>
        <taxon>NPAAA clade</taxon>
        <taxon>indigoferoid/millettioid clade</taxon>
        <taxon>Phaseoleae</taxon>
        <taxon>Vigna</taxon>
    </lineage>
</organism>
<dbReference type="GO" id="GO:0003700">
    <property type="term" value="F:DNA-binding transcription factor activity"/>
    <property type="evidence" value="ECO:0007669"/>
    <property type="project" value="InterPro"/>
</dbReference>
<dbReference type="SMART" id="SM00774">
    <property type="entry name" value="WRKY"/>
    <property type="match status" value="1"/>
</dbReference>
<dbReference type="EMBL" id="JABFOF010000001">
    <property type="protein sequence ID" value="KAG2409485.1"/>
    <property type="molecule type" value="Genomic_DNA"/>
</dbReference>
<evidence type="ECO:0000256" key="4">
    <source>
        <dbReference type="ARBA" id="ARBA00023163"/>
    </source>
</evidence>
<feature type="domain" description="WRKY" evidence="6">
    <location>
        <begin position="256"/>
        <end position="322"/>
    </location>
</feature>
<dbReference type="SUPFAM" id="SSF118290">
    <property type="entry name" value="WRKY DNA-binding domain"/>
    <property type="match status" value="1"/>
</dbReference>
<gene>
    <name evidence="7" type="ORF">HKW66_Vig0001500</name>
</gene>
<dbReference type="InterPro" id="IPR044810">
    <property type="entry name" value="WRKY_plant"/>
</dbReference>
<dbReference type="AlphaFoldDB" id="A0A8T0LH73"/>
<dbReference type="Pfam" id="PF03106">
    <property type="entry name" value="WRKY"/>
    <property type="match status" value="1"/>
</dbReference>
<keyword evidence="4" id="KW-0804">Transcription</keyword>
<dbReference type="GO" id="GO:0005634">
    <property type="term" value="C:nucleus"/>
    <property type="evidence" value="ECO:0007669"/>
    <property type="project" value="UniProtKB-SubCell"/>
</dbReference>
<keyword evidence="2" id="KW-0805">Transcription regulation</keyword>
<name>A0A8T0LH73_PHAAN</name>
<evidence type="ECO:0000313" key="7">
    <source>
        <dbReference type="EMBL" id="KAG2409485.1"/>
    </source>
</evidence>
<reference evidence="7 8" key="1">
    <citation type="submission" date="2020-05" db="EMBL/GenBank/DDBJ databases">
        <title>Vigna angularis (adzuki bean) Var. LongXiaoDou No. 4 denovo assembly.</title>
        <authorList>
            <person name="Xiang H."/>
        </authorList>
    </citation>
    <scope>NUCLEOTIDE SEQUENCE [LARGE SCALE GENOMIC DNA]</scope>
    <source>
        <tissue evidence="7">Leaf</tissue>
    </source>
</reference>
<dbReference type="Proteomes" id="UP000743370">
    <property type="component" value="Unassembled WGS sequence"/>
</dbReference>
<dbReference type="Gene3D" id="2.20.25.80">
    <property type="entry name" value="WRKY domain"/>
    <property type="match status" value="1"/>
</dbReference>
<evidence type="ECO:0000256" key="2">
    <source>
        <dbReference type="ARBA" id="ARBA00023015"/>
    </source>
</evidence>
<dbReference type="InterPro" id="IPR003657">
    <property type="entry name" value="WRKY_dom"/>
</dbReference>
<protein>
    <submittedName>
        <fullName evidence="7">WRKY transcription factor 61 WRKY DNA-binding protein</fullName>
    </submittedName>
</protein>
<sequence length="628" mass="69467">MENNLRVLFLADGFASSMEVKQVQWWCNLRFKQVFTEEMIYVAQPIAMKKLCYDLGVEHDLSELGFGSKRFGIVAQTRVLVKLEFFSSRGEDDGLSLVHNDVLMEGKLGFLIWRIWSLICYNMQDHKLEREMREVGELSLVRLVNDSTSDEESELVSLSLGISSTGKHEKKIRTENSRENEDLKEGLSLGLGIRFDPSAIQNQSTESRCDGEMKEEELREIWPPSKVLKTMRTWDKSEASQHAEVKKARVCIRARCDNLTMNDGCQWRKYGQKIAKGNPCPRAYYRCTVSPSCPVKKQVQRCAEDMSILISTYEGTHNHPLPTSATTMAYTTSAAASMLQSPSLTTQLGLLNSDTVPLLNSNVLYNLNALNFTSSCHHVSKSPHLFFHSSSISTSSSHPTVTLDLATLQTSPHIGNFTPSLSFIPKYSSTNVDFPSSTFSPLQSSVLHSPCYGDYFNYEGLITPNRNLNGSHMNTGKQPFLGHLCRSNNITNHAVSKQSLPDSIVAASKAITATPKYQSAILAAALTAYAGNGLRENHDEAQSAGLDLNLGGDMPYTTKTIYPNSNASRASGSASASSYEDFESAEGWLADCFADAEMQLCPDDLNFSGADDVHIDVASRNFSACHLL</sequence>
<dbReference type="PANTHER" id="PTHR31429">
    <property type="entry name" value="WRKY TRANSCRIPTION FACTOR 36-RELATED"/>
    <property type="match status" value="1"/>
</dbReference>
<keyword evidence="3 7" id="KW-0238">DNA-binding</keyword>
<dbReference type="GO" id="GO:0043565">
    <property type="term" value="F:sequence-specific DNA binding"/>
    <property type="evidence" value="ECO:0007669"/>
    <property type="project" value="InterPro"/>
</dbReference>
<comment type="caution">
    <text evidence="7">The sequence shown here is derived from an EMBL/GenBank/DDBJ whole genome shotgun (WGS) entry which is preliminary data.</text>
</comment>
<dbReference type="PANTHER" id="PTHR31429:SF86">
    <property type="entry name" value="WRKY TRANSCRIPTION FACTOR 61-RELATED"/>
    <property type="match status" value="1"/>
</dbReference>
<evidence type="ECO:0000256" key="5">
    <source>
        <dbReference type="ARBA" id="ARBA00023242"/>
    </source>
</evidence>
<dbReference type="PROSITE" id="PS50811">
    <property type="entry name" value="WRKY"/>
    <property type="match status" value="1"/>
</dbReference>
<keyword evidence="5" id="KW-0539">Nucleus</keyword>
<dbReference type="InterPro" id="IPR036576">
    <property type="entry name" value="WRKY_dom_sf"/>
</dbReference>
<evidence type="ECO:0000256" key="1">
    <source>
        <dbReference type="ARBA" id="ARBA00004123"/>
    </source>
</evidence>
<accession>A0A8T0LH73</accession>
<proteinExistence type="predicted"/>
<dbReference type="FunFam" id="2.20.25.80:FF:000002">
    <property type="entry name" value="probable WRKY transcription factor 31"/>
    <property type="match status" value="1"/>
</dbReference>
<comment type="subcellular location">
    <subcellularLocation>
        <location evidence="1">Nucleus</location>
    </subcellularLocation>
</comment>
<evidence type="ECO:0000259" key="6">
    <source>
        <dbReference type="PROSITE" id="PS50811"/>
    </source>
</evidence>
<evidence type="ECO:0000256" key="3">
    <source>
        <dbReference type="ARBA" id="ARBA00023125"/>
    </source>
</evidence>
<evidence type="ECO:0000313" key="8">
    <source>
        <dbReference type="Proteomes" id="UP000743370"/>
    </source>
</evidence>